<dbReference type="InterPro" id="IPR005193">
    <property type="entry name" value="GH62_arabinosidase"/>
</dbReference>
<evidence type="ECO:0000256" key="3">
    <source>
        <dbReference type="ARBA" id="ARBA00012670"/>
    </source>
</evidence>
<evidence type="ECO:0000313" key="8">
    <source>
        <dbReference type="EMBL" id="QLK01420.1"/>
    </source>
</evidence>
<accession>A0A7D6CGY8</accession>
<dbReference type="Pfam" id="PF03664">
    <property type="entry name" value="Glyco_hydro_62"/>
    <property type="match status" value="1"/>
</dbReference>
<dbReference type="GO" id="GO:0046556">
    <property type="term" value="F:alpha-L-arabinofuranosidase activity"/>
    <property type="evidence" value="ECO:0007669"/>
    <property type="project" value="UniProtKB-EC"/>
</dbReference>
<keyword evidence="6" id="KW-0378">Hydrolase</keyword>
<proteinExistence type="predicted"/>
<protein>
    <recommendedName>
        <fullName evidence="3">non-reducing end alpha-L-arabinofuranosidase</fullName>
        <ecNumber evidence="3">3.2.1.55</ecNumber>
    </recommendedName>
</protein>
<evidence type="ECO:0000256" key="2">
    <source>
        <dbReference type="ARBA" id="ARBA00004613"/>
    </source>
</evidence>
<dbReference type="PANTHER" id="PTHR40631">
    <property type="entry name" value="ALPHA-L-ARABINOFURANOSIDASE AXHA-2-RELATED"/>
    <property type="match status" value="1"/>
</dbReference>
<gene>
    <name evidence="8" type="ORF">HZU44_14390</name>
</gene>
<dbReference type="EMBL" id="CP058905">
    <property type="protein sequence ID" value="QLK01420.1"/>
    <property type="molecule type" value="Genomic_DNA"/>
</dbReference>
<dbReference type="GO" id="GO:0046373">
    <property type="term" value="P:L-arabinose metabolic process"/>
    <property type="evidence" value="ECO:0007669"/>
    <property type="project" value="InterPro"/>
</dbReference>
<keyword evidence="7" id="KW-0326">Glycosidase</keyword>
<keyword evidence="4" id="KW-0964">Secreted</keyword>
<dbReference type="AlphaFoldDB" id="A0A7D6CGY8"/>
<evidence type="ECO:0000256" key="6">
    <source>
        <dbReference type="ARBA" id="ARBA00022801"/>
    </source>
</evidence>
<dbReference type="InterPro" id="IPR023296">
    <property type="entry name" value="Glyco_hydro_beta-prop_sf"/>
</dbReference>
<comment type="subcellular location">
    <subcellularLocation>
        <location evidence="2">Secreted</location>
    </subcellularLocation>
</comment>
<dbReference type="Gene3D" id="2.115.10.20">
    <property type="entry name" value="Glycosyl hydrolase domain, family 43"/>
    <property type="match status" value="1"/>
</dbReference>
<keyword evidence="5" id="KW-0732">Signal</keyword>
<dbReference type="GO" id="GO:0005576">
    <property type="term" value="C:extracellular region"/>
    <property type="evidence" value="ECO:0007669"/>
    <property type="project" value="UniProtKB-SubCell"/>
</dbReference>
<comment type="catalytic activity">
    <reaction evidence="1">
        <text>Hydrolysis of terminal non-reducing alpha-L-arabinofuranoside residues in alpha-L-arabinosides.</text>
        <dbReference type="EC" id="3.2.1.55"/>
    </reaction>
</comment>
<evidence type="ECO:0000256" key="4">
    <source>
        <dbReference type="ARBA" id="ARBA00022525"/>
    </source>
</evidence>
<evidence type="ECO:0000256" key="7">
    <source>
        <dbReference type="ARBA" id="ARBA00023295"/>
    </source>
</evidence>
<organism evidence="8">
    <name type="scientific">Micromonospora carbonacea</name>
    <dbReference type="NCBI Taxonomy" id="47853"/>
    <lineage>
        <taxon>Bacteria</taxon>
        <taxon>Bacillati</taxon>
        <taxon>Actinomycetota</taxon>
        <taxon>Actinomycetes</taxon>
        <taxon>Micromonosporales</taxon>
        <taxon>Micromonosporaceae</taxon>
        <taxon>Micromonospora</taxon>
    </lineage>
</organism>
<dbReference type="EC" id="3.2.1.55" evidence="3"/>
<reference evidence="8" key="1">
    <citation type="submission" date="2020-08" db="EMBL/GenBank/DDBJ databases">
        <title>A bifunctional nitrone conjugated secondary metabolite targeting the ribosome.</title>
        <authorList>
            <person name="Limbrick E.M."/>
            <person name="Graf M."/>
            <person name="Derewacz D.K."/>
            <person name="Nguyen F."/>
            <person name="Spraggins J.M."/>
            <person name="Wieland M."/>
            <person name="Ynigez-Gutierrez A.E."/>
            <person name="Reisman B.J."/>
            <person name="Zinshteyn B."/>
            <person name="McCulloch K."/>
            <person name="Iverson T.M."/>
            <person name="Green R."/>
            <person name="Wilson D.N."/>
            <person name="Bachmann B.O."/>
        </authorList>
    </citation>
    <scope>NUCLEOTIDE SEQUENCE</scope>
    <source>
        <strain evidence="8">Africana</strain>
    </source>
</reference>
<dbReference type="PANTHER" id="PTHR40631:SF2">
    <property type="entry name" value="ALPHA-L-ARABINOFURANOSIDASE"/>
    <property type="match status" value="1"/>
</dbReference>
<sequence length="114" mass="12549">MRGTDAYLTIVEGFDSQGRRCYRAWTADRLDGVWTPHGAGDDAFAHHSNVTFPAGVWSAAVSHGELVRAGYDERMEIDPQRLQLLYQGVDVAGAGTPYALLPWRIGLLTRTDGE</sequence>
<evidence type="ECO:0000256" key="5">
    <source>
        <dbReference type="ARBA" id="ARBA00022729"/>
    </source>
</evidence>
<evidence type="ECO:0000256" key="1">
    <source>
        <dbReference type="ARBA" id="ARBA00001462"/>
    </source>
</evidence>
<name>A0A7D6CGY8_9ACTN</name>